<proteinExistence type="predicted"/>
<reference evidence="1" key="2">
    <citation type="submission" date="2023-05" db="EMBL/GenBank/DDBJ databases">
        <authorList>
            <person name="Schelkunov M.I."/>
        </authorList>
    </citation>
    <scope>NUCLEOTIDE SEQUENCE</scope>
    <source>
        <strain evidence="1">Hsosn_3</strain>
        <tissue evidence="1">Leaf</tissue>
    </source>
</reference>
<reference evidence="1" key="1">
    <citation type="submission" date="2023-02" db="EMBL/GenBank/DDBJ databases">
        <title>Genome of toxic invasive species Heracleum sosnowskyi carries increased number of genes despite the absence of recent whole-genome duplications.</title>
        <authorList>
            <person name="Schelkunov M."/>
            <person name="Shtratnikova V."/>
            <person name="Makarenko M."/>
            <person name="Klepikova A."/>
            <person name="Omelchenko D."/>
            <person name="Novikova G."/>
            <person name="Obukhova E."/>
            <person name="Bogdanov V."/>
            <person name="Penin A."/>
            <person name="Logacheva M."/>
        </authorList>
    </citation>
    <scope>NUCLEOTIDE SEQUENCE</scope>
    <source>
        <strain evidence="1">Hsosn_3</strain>
        <tissue evidence="1">Leaf</tissue>
    </source>
</reference>
<sequence length="149" mass="16647">MFTRSYTVGLRRIDEGKACEFDEEEEVEAEDGAKKVPQIMGKVVVVKQKLLRLPGVCRKMKPRLVLNHMSLHKSAESSCCECTPLKPFRLLCSREVAGGLIVVGGGLVKSLEEEIRVAIRISELVYKEYFYATACEFPIENLSSCAGIF</sequence>
<evidence type="ECO:0000313" key="2">
    <source>
        <dbReference type="Proteomes" id="UP001237642"/>
    </source>
</evidence>
<evidence type="ECO:0000313" key="1">
    <source>
        <dbReference type="EMBL" id="KAK1366872.1"/>
    </source>
</evidence>
<comment type="caution">
    <text evidence="1">The sequence shown here is derived from an EMBL/GenBank/DDBJ whole genome shotgun (WGS) entry which is preliminary data.</text>
</comment>
<keyword evidence="2" id="KW-1185">Reference proteome</keyword>
<gene>
    <name evidence="1" type="ORF">POM88_042433</name>
</gene>
<organism evidence="1 2">
    <name type="scientific">Heracleum sosnowskyi</name>
    <dbReference type="NCBI Taxonomy" id="360622"/>
    <lineage>
        <taxon>Eukaryota</taxon>
        <taxon>Viridiplantae</taxon>
        <taxon>Streptophyta</taxon>
        <taxon>Embryophyta</taxon>
        <taxon>Tracheophyta</taxon>
        <taxon>Spermatophyta</taxon>
        <taxon>Magnoliopsida</taxon>
        <taxon>eudicotyledons</taxon>
        <taxon>Gunneridae</taxon>
        <taxon>Pentapetalae</taxon>
        <taxon>asterids</taxon>
        <taxon>campanulids</taxon>
        <taxon>Apiales</taxon>
        <taxon>Apiaceae</taxon>
        <taxon>Apioideae</taxon>
        <taxon>apioid superclade</taxon>
        <taxon>Tordylieae</taxon>
        <taxon>Tordyliinae</taxon>
        <taxon>Heracleum</taxon>
    </lineage>
</organism>
<protein>
    <submittedName>
        <fullName evidence="1">Uncharacterized protein</fullName>
    </submittedName>
</protein>
<dbReference type="EMBL" id="JAUIZM010000009">
    <property type="protein sequence ID" value="KAK1366872.1"/>
    <property type="molecule type" value="Genomic_DNA"/>
</dbReference>
<dbReference type="AlphaFoldDB" id="A0AAD8MBL7"/>
<dbReference type="Proteomes" id="UP001237642">
    <property type="component" value="Unassembled WGS sequence"/>
</dbReference>
<name>A0AAD8MBL7_9APIA</name>
<accession>A0AAD8MBL7</accession>